<comment type="caution">
    <text evidence="2">The sequence shown here is derived from an EMBL/GenBank/DDBJ whole genome shotgun (WGS) entry which is preliminary data.</text>
</comment>
<name>A0AA39W3L0_9PEZI</name>
<dbReference type="GO" id="GO:0004523">
    <property type="term" value="F:RNA-DNA hybrid ribonuclease activity"/>
    <property type="evidence" value="ECO:0007669"/>
    <property type="project" value="InterPro"/>
</dbReference>
<proteinExistence type="predicted"/>
<gene>
    <name evidence="2" type="ORF">DIS24_g12636</name>
</gene>
<dbReference type="InterPro" id="IPR002156">
    <property type="entry name" value="RNaseH_domain"/>
</dbReference>
<organism evidence="2 3">
    <name type="scientific">Lasiodiplodia hormozganensis</name>
    <dbReference type="NCBI Taxonomy" id="869390"/>
    <lineage>
        <taxon>Eukaryota</taxon>
        <taxon>Fungi</taxon>
        <taxon>Dikarya</taxon>
        <taxon>Ascomycota</taxon>
        <taxon>Pezizomycotina</taxon>
        <taxon>Dothideomycetes</taxon>
        <taxon>Dothideomycetes incertae sedis</taxon>
        <taxon>Botryosphaeriales</taxon>
        <taxon>Botryosphaeriaceae</taxon>
        <taxon>Lasiodiplodia</taxon>
    </lineage>
</organism>
<dbReference type="CDD" id="cd09276">
    <property type="entry name" value="Rnase_HI_RT_non_LTR"/>
    <property type="match status" value="1"/>
</dbReference>
<evidence type="ECO:0000259" key="1">
    <source>
        <dbReference type="PROSITE" id="PS50879"/>
    </source>
</evidence>
<dbReference type="SUPFAM" id="SSF53098">
    <property type="entry name" value="Ribonuclease H-like"/>
    <property type="match status" value="1"/>
</dbReference>
<dbReference type="AlphaFoldDB" id="A0AA39W3L0"/>
<keyword evidence="3" id="KW-1185">Reference proteome</keyword>
<dbReference type="EMBL" id="JAUJDW010000336">
    <property type="protein sequence ID" value="KAK0608964.1"/>
    <property type="molecule type" value="Genomic_DNA"/>
</dbReference>
<evidence type="ECO:0000313" key="2">
    <source>
        <dbReference type="EMBL" id="KAK0608964.1"/>
    </source>
</evidence>
<evidence type="ECO:0000313" key="3">
    <source>
        <dbReference type="Proteomes" id="UP001175001"/>
    </source>
</evidence>
<dbReference type="Gene3D" id="3.30.420.10">
    <property type="entry name" value="Ribonuclease H-like superfamily/Ribonuclease H"/>
    <property type="match status" value="1"/>
</dbReference>
<accession>A0AA39W3L0</accession>
<dbReference type="PROSITE" id="PS50879">
    <property type="entry name" value="RNASE_H_1"/>
    <property type="match status" value="1"/>
</dbReference>
<protein>
    <recommendedName>
        <fullName evidence="1">RNase H type-1 domain-containing protein</fullName>
    </recommendedName>
</protein>
<dbReference type="InterPro" id="IPR012337">
    <property type="entry name" value="RNaseH-like_sf"/>
</dbReference>
<feature type="domain" description="RNase H type-1" evidence="1">
    <location>
        <begin position="83"/>
        <end position="246"/>
    </location>
</feature>
<dbReference type="Proteomes" id="UP001175001">
    <property type="component" value="Unassembled WGS sequence"/>
</dbReference>
<reference evidence="2" key="1">
    <citation type="submission" date="2023-06" db="EMBL/GenBank/DDBJ databases">
        <title>Multi-omics analyses reveal the molecular pathogenesis toolkit of Lasiodiplodia hormozganensis, a cross-kingdom pathogen.</title>
        <authorList>
            <person name="Felix C."/>
            <person name="Meneses R."/>
            <person name="Goncalves M.F.M."/>
            <person name="Tilleman L."/>
            <person name="Duarte A.S."/>
            <person name="Jorrin-Novo J.V."/>
            <person name="Van De Peer Y."/>
            <person name="Deforce D."/>
            <person name="Van Nieuwerburgh F."/>
            <person name="Esteves A.C."/>
            <person name="Alves A."/>
        </authorList>
    </citation>
    <scope>NUCLEOTIDE SEQUENCE</scope>
    <source>
        <strain evidence="2">CBS 339.90</strain>
    </source>
</reference>
<dbReference type="GO" id="GO:0003676">
    <property type="term" value="F:nucleic acid binding"/>
    <property type="evidence" value="ECO:0007669"/>
    <property type="project" value="InterPro"/>
</dbReference>
<dbReference type="InterPro" id="IPR036397">
    <property type="entry name" value="RNaseH_sf"/>
</dbReference>
<sequence>MVRISRSKLAELQRNYDRRFGRIGRGEEARPEDIPLNHYVRFNQNPHEQYRRGDFLRESLGVAVVRELDEAYAYARLQGDLNLPDRQVYFTDGSAFTRADPSSPCVAAAFVKFPSGATTTHVQIMNPHPMDHVPAASQGKLSFTVECGGLWLAAEEALQSKEDNPHSEWNLCVALTDSQDAILNGLCSFQKDASQGLPWEVIIERTLECIRKLRDLGVLFIVHWVPGHIGVPGNEAADRLAGETARFLNES</sequence>